<protein>
    <submittedName>
        <fullName evidence="2">Uncharacterized protein</fullName>
    </submittedName>
</protein>
<dbReference type="AlphaFoldDB" id="A0A9W4KPK9"/>
<dbReference type="InterPro" id="IPR046670">
    <property type="entry name" value="DUF6540"/>
</dbReference>
<evidence type="ECO:0000313" key="2">
    <source>
        <dbReference type="EMBL" id="CAG8908920.1"/>
    </source>
</evidence>
<feature type="region of interest" description="Disordered" evidence="1">
    <location>
        <begin position="30"/>
        <end position="50"/>
    </location>
</feature>
<organism evidence="2 3">
    <name type="scientific">Penicillium egyptiacum</name>
    <dbReference type="NCBI Taxonomy" id="1303716"/>
    <lineage>
        <taxon>Eukaryota</taxon>
        <taxon>Fungi</taxon>
        <taxon>Dikarya</taxon>
        <taxon>Ascomycota</taxon>
        <taxon>Pezizomycotina</taxon>
        <taxon>Eurotiomycetes</taxon>
        <taxon>Eurotiomycetidae</taxon>
        <taxon>Eurotiales</taxon>
        <taxon>Aspergillaceae</taxon>
        <taxon>Penicillium</taxon>
    </lineage>
</organism>
<evidence type="ECO:0000313" key="3">
    <source>
        <dbReference type="Proteomes" id="UP001154252"/>
    </source>
</evidence>
<sequence>MSHYPSTTTPIRTFGFREVCEVNGRTFTRRKGTQQWTEHTASSSSSNQSLLSPPLYLSLVHQRQGQGEPLHWSLFVSRENQPGYVFQVKGDAEYMSYLPSDGVVNIVQSGSFLNIYHLAAVTEEQQTVVSDVAAAEVPPRAKDRKSVMENCQGWTIRVITKLVGLGLVPTAKLEMARSMLEPV</sequence>
<dbReference type="OrthoDB" id="4342612at2759"/>
<name>A0A9W4KPK9_9EURO</name>
<keyword evidence="3" id="KW-1185">Reference proteome</keyword>
<dbReference type="Proteomes" id="UP001154252">
    <property type="component" value="Unassembled WGS sequence"/>
</dbReference>
<gene>
    <name evidence="2" type="ORF">PEGY_LOCUS9706</name>
</gene>
<comment type="caution">
    <text evidence="2">The sequence shown here is derived from an EMBL/GenBank/DDBJ whole genome shotgun (WGS) entry which is preliminary data.</text>
</comment>
<proteinExistence type="predicted"/>
<evidence type="ECO:0000256" key="1">
    <source>
        <dbReference type="SAM" id="MobiDB-lite"/>
    </source>
</evidence>
<dbReference type="EMBL" id="CAJVRC010000897">
    <property type="protein sequence ID" value="CAG8908920.1"/>
    <property type="molecule type" value="Genomic_DNA"/>
</dbReference>
<accession>A0A9W4KPK9</accession>
<reference evidence="2" key="1">
    <citation type="submission" date="2021-07" db="EMBL/GenBank/DDBJ databases">
        <authorList>
            <person name="Branca A.L. A."/>
        </authorList>
    </citation>
    <scope>NUCLEOTIDE SEQUENCE</scope>
</reference>
<dbReference type="Pfam" id="PF20174">
    <property type="entry name" value="DUF6540"/>
    <property type="match status" value="1"/>
</dbReference>